<name>A0A820I9Z0_9BILA</name>
<dbReference type="GO" id="GO:0003723">
    <property type="term" value="F:RNA binding"/>
    <property type="evidence" value="ECO:0007669"/>
    <property type="project" value="UniProtKB-UniRule"/>
</dbReference>
<proteinExistence type="predicted"/>
<evidence type="ECO:0000259" key="2">
    <source>
        <dbReference type="PROSITE" id="PS50102"/>
    </source>
</evidence>
<dbReference type="EMBL" id="CAJOAZ010016523">
    <property type="protein sequence ID" value="CAF4305689.1"/>
    <property type="molecule type" value="Genomic_DNA"/>
</dbReference>
<feature type="domain" description="RRM" evidence="2">
    <location>
        <begin position="54"/>
        <end position="130"/>
    </location>
</feature>
<dbReference type="InterPro" id="IPR035979">
    <property type="entry name" value="RBD_domain_sf"/>
</dbReference>
<feature type="non-terminal residue" evidence="3">
    <location>
        <position position="218"/>
    </location>
</feature>
<dbReference type="AlphaFoldDB" id="A0A820I9Z0"/>
<keyword evidence="1" id="KW-0694">RNA-binding</keyword>
<dbReference type="PANTHER" id="PTHR15592">
    <property type="entry name" value="MATRIN 3/NUCLEAR PROTEIN 220-RELATED"/>
    <property type="match status" value="1"/>
</dbReference>
<evidence type="ECO:0000313" key="4">
    <source>
        <dbReference type="Proteomes" id="UP000663844"/>
    </source>
</evidence>
<comment type="caution">
    <text evidence="3">The sequence shown here is derived from an EMBL/GenBank/DDBJ whole genome shotgun (WGS) entry which is preliminary data.</text>
</comment>
<dbReference type="InterPro" id="IPR000504">
    <property type="entry name" value="RRM_dom"/>
</dbReference>
<dbReference type="Proteomes" id="UP000663844">
    <property type="component" value="Unassembled WGS sequence"/>
</dbReference>
<sequence length="218" mass="23716">PILLNGRQIFVQFSNHQELKTDPNNANNQQAQAALQSATILQGIAQTGGQNCVLRVIVNNMISPISVDTFYQIFSKFGVVLKIITFTKNDKFQGLIQMKDASIAQTAKLNLNGQNIYTGCCTLQIDFSKLQSLHVKYNNDKSRDYTNPILPSNENSNEPISIGARFLTGIPNVYGSSIMALAGAPLTTLSAMSNGAIHFSAPTAAMLNTNQLAQQYTT</sequence>
<dbReference type="InterPro" id="IPR012677">
    <property type="entry name" value="Nucleotide-bd_a/b_plait_sf"/>
</dbReference>
<gene>
    <name evidence="3" type="ORF">OXD698_LOCUS46344</name>
</gene>
<dbReference type="SUPFAM" id="SSF54928">
    <property type="entry name" value="RNA-binding domain, RBD"/>
    <property type="match status" value="1"/>
</dbReference>
<dbReference type="SMART" id="SM00360">
    <property type="entry name" value="RRM"/>
    <property type="match status" value="1"/>
</dbReference>
<protein>
    <recommendedName>
        <fullName evidence="2">RRM domain-containing protein</fullName>
    </recommendedName>
</protein>
<evidence type="ECO:0000256" key="1">
    <source>
        <dbReference type="PROSITE-ProRule" id="PRU00176"/>
    </source>
</evidence>
<accession>A0A820I9Z0</accession>
<feature type="non-terminal residue" evidence="3">
    <location>
        <position position="1"/>
    </location>
</feature>
<dbReference type="PROSITE" id="PS50102">
    <property type="entry name" value="RRM"/>
    <property type="match status" value="1"/>
</dbReference>
<evidence type="ECO:0000313" key="3">
    <source>
        <dbReference type="EMBL" id="CAF4305689.1"/>
    </source>
</evidence>
<reference evidence="3" key="1">
    <citation type="submission" date="2021-02" db="EMBL/GenBank/DDBJ databases">
        <authorList>
            <person name="Nowell W R."/>
        </authorList>
    </citation>
    <scope>NUCLEOTIDE SEQUENCE</scope>
</reference>
<dbReference type="Gene3D" id="3.30.70.330">
    <property type="match status" value="1"/>
</dbReference>
<organism evidence="3 4">
    <name type="scientific">Adineta steineri</name>
    <dbReference type="NCBI Taxonomy" id="433720"/>
    <lineage>
        <taxon>Eukaryota</taxon>
        <taxon>Metazoa</taxon>
        <taxon>Spiralia</taxon>
        <taxon>Gnathifera</taxon>
        <taxon>Rotifera</taxon>
        <taxon>Eurotatoria</taxon>
        <taxon>Bdelloidea</taxon>
        <taxon>Adinetida</taxon>
        <taxon>Adinetidae</taxon>
        <taxon>Adineta</taxon>
    </lineage>
</organism>
<dbReference type="Pfam" id="PF13893">
    <property type="entry name" value="RRM_5"/>
    <property type="match status" value="1"/>
</dbReference>